<proteinExistence type="predicted"/>
<accession>A0ABR4Q523</accession>
<reference evidence="2 3" key="1">
    <citation type="journal article" date="2022" name="Front. Cell. Infect. Microbiol.">
        <title>The Genomes of Two Strains of Taenia crassiceps the Animal Model for the Study of Human Cysticercosis.</title>
        <authorList>
            <person name="Bobes R.J."/>
            <person name="Estrada K."/>
            <person name="Rios-Valencia D.G."/>
            <person name="Calderon-Gallegos A."/>
            <person name="de la Torre P."/>
            <person name="Carrero J.C."/>
            <person name="Sanchez-Flores A."/>
            <person name="Laclette J.P."/>
        </authorList>
    </citation>
    <scope>NUCLEOTIDE SEQUENCE [LARGE SCALE GENOMIC DNA]</scope>
    <source>
        <strain evidence="2">WFUcys</strain>
    </source>
</reference>
<sequence>MESAGLTTGLSASTPPTPSTSQAATLSMNFALSSVSASASASVAASAVPTAPSTSALAFEQIFGGLMFPPPTTSTARGLVMGEKGSPTGLPPWIPTSSIGESGIPAGGERKTMTDLHPVGRVGDSSAEEEVGRDGKQANESIY</sequence>
<evidence type="ECO:0000313" key="3">
    <source>
        <dbReference type="Proteomes" id="UP001651158"/>
    </source>
</evidence>
<gene>
    <name evidence="2" type="ORF">TcWFU_010175</name>
</gene>
<dbReference type="Proteomes" id="UP001651158">
    <property type="component" value="Unassembled WGS sequence"/>
</dbReference>
<dbReference type="EMBL" id="JAKROA010000011">
    <property type="protein sequence ID" value="KAL5104791.1"/>
    <property type="molecule type" value="Genomic_DNA"/>
</dbReference>
<comment type="caution">
    <text evidence="2">The sequence shown here is derived from an EMBL/GenBank/DDBJ whole genome shotgun (WGS) entry which is preliminary data.</text>
</comment>
<protein>
    <submittedName>
        <fullName evidence="2">Uncharacterized protein</fullName>
    </submittedName>
</protein>
<feature type="region of interest" description="Disordered" evidence="1">
    <location>
        <begin position="77"/>
        <end position="143"/>
    </location>
</feature>
<organism evidence="2 3">
    <name type="scientific">Taenia crassiceps</name>
    <dbReference type="NCBI Taxonomy" id="6207"/>
    <lineage>
        <taxon>Eukaryota</taxon>
        <taxon>Metazoa</taxon>
        <taxon>Spiralia</taxon>
        <taxon>Lophotrochozoa</taxon>
        <taxon>Platyhelminthes</taxon>
        <taxon>Cestoda</taxon>
        <taxon>Eucestoda</taxon>
        <taxon>Cyclophyllidea</taxon>
        <taxon>Taeniidae</taxon>
        <taxon>Taenia</taxon>
    </lineage>
</organism>
<keyword evidence="3" id="KW-1185">Reference proteome</keyword>
<feature type="region of interest" description="Disordered" evidence="1">
    <location>
        <begin position="1"/>
        <end position="22"/>
    </location>
</feature>
<evidence type="ECO:0000313" key="2">
    <source>
        <dbReference type="EMBL" id="KAL5104791.1"/>
    </source>
</evidence>
<name>A0ABR4Q523_9CEST</name>
<evidence type="ECO:0000256" key="1">
    <source>
        <dbReference type="SAM" id="MobiDB-lite"/>
    </source>
</evidence>